<feature type="compositionally biased region" description="Basic and acidic residues" evidence="2">
    <location>
        <begin position="93"/>
        <end position="108"/>
    </location>
</feature>
<dbReference type="OrthoDB" id="5946976at2759"/>
<evidence type="ECO:0000259" key="3">
    <source>
        <dbReference type="Pfam" id="PF00144"/>
    </source>
</evidence>
<comment type="similarity">
    <text evidence="1">Belongs to the peptidase S12 family.</text>
</comment>
<comment type="caution">
    <text evidence="4">The sequence shown here is derived from an EMBL/GenBank/DDBJ whole genome shotgun (WGS) entry which is preliminary data.</text>
</comment>
<evidence type="ECO:0000256" key="1">
    <source>
        <dbReference type="ARBA" id="ARBA00038215"/>
    </source>
</evidence>
<dbReference type="InterPro" id="IPR012338">
    <property type="entry name" value="Beta-lactam/transpept-like"/>
</dbReference>
<keyword evidence="5" id="KW-1185">Reference proteome</keyword>
<feature type="region of interest" description="Disordered" evidence="2">
    <location>
        <begin position="85"/>
        <end position="116"/>
    </location>
</feature>
<dbReference type="PANTHER" id="PTHR46825">
    <property type="entry name" value="D-ALANYL-D-ALANINE-CARBOXYPEPTIDASE/ENDOPEPTIDASE AMPH"/>
    <property type="match status" value="1"/>
</dbReference>
<reference evidence="4" key="1">
    <citation type="submission" date="2020-04" db="EMBL/GenBank/DDBJ databases">
        <title>Genome Assembly and Annotation of Botryosphaeria dothidea sdau 11-99, a Latent Pathogen of Apple Fruit Ring Rot in China.</title>
        <authorList>
            <person name="Yu C."/>
            <person name="Diao Y."/>
            <person name="Lu Q."/>
            <person name="Zhao J."/>
            <person name="Cui S."/>
            <person name="Peng C."/>
            <person name="He B."/>
            <person name="Liu H."/>
        </authorList>
    </citation>
    <scope>NUCLEOTIDE SEQUENCE [LARGE SCALE GENOMIC DNA]</scope>
    <source>
        <strain evidence="4">Sdau11-99</strain>
    </source>
</reference>
<dbReference type="InterPro" id="IPR050491">
    <property type="entry name" value="AmpC-like"/>
</dbReference>
<name>A0A8H4MVU0_9PEZI</name>
<dbReference type="Proteomes" id="UP000572817">
    <property type="component" value="Unassembled WGS sequence"/>
</dbReference>
<evidence type="ECO:0000256" key="2">
    <source>
        <dbReference type="SAM" id="MobiDB-lite"/>
    </source>
</evidence>
<protein>
    <recommendedName>
        <fullName evidence="3">Beta-lactamase-related domain-containing protein</fullName>
    </recommendedName>
</protein>
<dbReference type="Pfam" id="PF00144">
    <property type="entry name" value="Beta-lactamase"/>
    <property type="match status" value="2"/>
</dbReference>
<dbReference type="Gene3D" id="3.40.710.10">
    <property type="entry name" value="DD-peptidase/beta-lactamase superfamily"/>
    <property type="match status" value="1"/>
</dbReference>
<gene>
    <name evidence="4" type="ORF">GTA08_BOTSDO14327</name>
</gene>
<dbReference type="SUPFAM" id="SSF56601">
    <property type="entry name" value="beta-lactamase/transpeptidase-like"/>
    <property type="match status" value="1"/>
</dbReference>
<dbReference type="AlphaFoldDB" id="A0A8H4MVU0"/>
<evidence type="ECO:0000313" key="4">
    <source>
        <dbReference type="EMBL" id="KAF4300639.1"/>
    </source>
</evidence>
<dbReference type="PANTHER" id="PTHR46825:SF15">
    <property type="entry name" value="BETA-LACTAMASE-RELATED DOMAIN-CONTAINING PROTEIN"/>
    <property type="match status" value="1"/>
</dbReference>
<dbReference type="EMBL" id="WWBZ02000083">
    <property type="protein sequence ID" value="KAF4300639.1"/>
    <property type="molecule type" value="Genomic_DNA"/>
</dbReference>
<dbReference type="InterPro" id="IPR001466">
    <property type="entry name" value="Beta-lactam-related"/>
</dbReference>
<feature type="domain" description="Beta-lactamase-related" evidence="3">
    <location>
        <begin position="272"/>
        <end position="434"/>
    </location>
</feature>
<evidence type="ECO:0000313" key="5">
    <source>
        <dbReference type="Proteomes" id="UP000572817"/>
    </source>
</evidence>
<accession>A0A8H4MVU0</accession>
<organism evidence="4 5">
    <name type="scientific">Botryosphaeria dothidea</name>
    <dbReference type="NCBI Taxonomy" id="55169"/>
    <lineage>
        <taxon>Eukaryota</taxon>
        <taxon>Fungi</taxon>
        <taxon>Dikarya</taxon>
        <taxon>Ascomycota</taxon>
        <taxon>Pezizomycotina</taxon>
        <taxon>Dothideomycetes</taxon>
        <taxon>Dothideomycetes incertae sedis</taxon>
        <taxon>Botryosphaeriales</taxon>
        <taxon>Botryosphaeriaceae</taxon>
        <taxon>Botryosphaeria</taxon>
    </lineage>
</organism>
<proteinExistence type="inferred from homology"/>
<feature type="domain" description="Beta-lactamase-related" evidence="3">
    <location>
        <begin position="119"/>
        <end position="244"/>
    </location>
</feature>
<sequence>MLSPAAGNTRPGENRPPTYRFRLDVACFGWNGVAAAFGRFDSIPIRKFDARYVEEAAEWKQDYRHRRPGAARRRGINPGVYVQAAGGHRGSHHVQDAPVARDSRRPAARELPAARSADRAADAGADMVGLAVATVERGRLRFIRGYGETQAGSGDPVTPDTVFRWASLSKGVASALVTKLAGENRLSLDAPLSAMGTTLTLPGDTHNATVADLLSHRLGWSAMPGTTGWRRAPIPRRSVRSLAPCPRSASRVPATPIRISPMTRRRRSWSERTGQDYATAARARLFTPLGMSNASVGRAGLEAAASWAKPHHMARRPVSVNDYYYRVPAAGGVNSSVRDLTRWMLAQMGAAPKVLPQPLLEAMHRPRVDTPPHGPRAAMDRALTDAAYGLGWRSYHYAGHSLVGHRGSVDGYGSLILFDPADHSGIVMLWNSNRHVAARLQLEFFDMLYGLAPTDWLELPDKPLTR</sequence>